<organism evidence="2 3">
    <name type="scientific">Mobilitalea sibirica</name>
    <dbReference type="NCBI Taxonomy" id="1462919"/>
    <lineage>
        <taxon>Bacteria</taxon>
        <taxon>Bacillati</taxon>
        <taxon>Bacillota</taxon>
        <taxon>Clostridia</taxon>
        <taxon>Lachnospirales</taxon>
        <taxon>Lachnospiraceae</taxon>
        <taxon>Mobilitalea</taxon>
    </lineage>
</organism>
<accession>A0A8J7GZW5</accession>
<dbReference type="AlphaFoldDB" id="A0A8J7GZW5"/>
<dbReference type="RefSeq" id="WP_197661769.1">
    <property type="nucleotide sequence ID" value="NZ_JAEAGR010000012.1"/>
</dbReference>
<keyword evidence="1" id="KW-0472">Membrane</keyword>
<comment type="caution">
    <text evidence="2">The sequence shown here is derived from an EMBL/GenBank/DDBJ whole genome shotgun (WGS) entry which is preliminary data.</text>
</comment>
<dbReference type="Proteomes" id="UP000623269">
    <property type="component" value="Unassembled WGS sequence"/>
</dbReference>
<feature type="transmembrane region" description="Helical" evidence="1">
    <location>
        <begin position="36"/>
        <end position="56"/>
    </location>
</feature>
<name>A0A8J7GZW5_9FIRM</name>
<feature type="transmembrane region" description="Helical" evidence="1">
    <location>
        <begin position="12"/>
        <end position="30"/>
    </location>
</feature>
<keyword evidence="1" id="KW-1133">Transmembrane helix</keyword>
<evidence type="ECO:0000256" key="1">
    <source>
        <dbReference type="SAM" id="Phobius"/>
    </source>
</evidence>
<dbReference type="EMBL" id="JAEAGR010000012">
    <property type="protein sequence ID" value="MBH1941529.1"/>
    <property type="molecule type" value="Genomic_DNA"/>
</dbReference>
<sequence>MNIRKWVRMEIIGFIIFLNTIFTLIFLLKSKDKKQGILFGTMFFIVPVFGFAIYYIPHFMFRMIHKTNLYNKDDIISMKLREDYAARPKVEEELNIVPFDEALAVSQTGEKRNLLLELLKGNMADNYKVTMSALEDSDSETSHYAAAATMEIARKLRNELQKSETVFLQSKESPEKRRDYLDKLYNFIDSGVLSSRDRLIQMNKYIKLIQETMNEYSTVTLESDYIHLIDFYLELNQLYEAEEVAKNRLSEFEDEDIYMRLLEIYYRLQNKNEFDKVLQRLRNSTVVLSAIGLDQLRFWIARG</sequence>
<gene>
    <name evidence="2" type="ORF">I5677_11550</name>
</gene>
<proteinExistence type="predicted"/>
<keyword evidence="1" id="KW-0812">Transmembrane</keyword>
<evidence type="ECO:0000313" key="3">
    <source>
        <dbReference type="Proteomes" id="UP000623269"/>
    </source>
</evidence>
<protein>
    <submittedName>
        <fullName evidence="2">Uncharacterized protein</fullName>
    </submittedName>
</protein>
<keyword evidence="3" id="KW-1185">Reference proteome</keyword>
<evidence type="ECO:0000313" key="2">
    <source>
        <dbReference type="EMBL" id="MBH1941529.1"/>
    </source>
</evidence>
<reference evidence="2" key="1">
    <citation type="submission" date="2020-12" db="EMBL/GenBank/DDBJ databases">
        <title>M. sibirica DSM 26468T genome.</title>
        <authorList>
            <person name="Thieme N."/>
            <person name="Rettenmaier R."/>
            <person name="Zverlov V."/>
            <person name="Liebl W."/>
        </authorList>
    </citation>
    <scope>NUCLEOTIDE SEQUENCE</scope>
    <source>
        <strain evidence="2">DSM 26468</strain>
    </source>
</reference>